<accession>A0ABU6R4J9</accession>
<protein>
    <submittedName>
        <fullName evidence="1">Uncharacterized protein</fullName>
    </submittedName>
</protein>
<sequence>MYGLRCRYHCGAEKTAADSQCHGSLRLPPSHSKTLARPLYGSDVPAWSLQNELGFTPQHLLQTKTLLALASPSSNAGADMKELIALEMSKQVNQLFIAIQFPEIFRYSLALAETILSSRNAMSVFEAKGLHRELSGMFCYSTFEVLGDKV</sequence>
<organism evidence="1 2">
    <name type="scientific">Stylosanthes scabra</name>
    <dbReference type="NCBI Taxonomy" id="79078"/>
    <lineage>
        <taxon>Eukaryota</taxon>
        <taxon>Viridiplantae</taxon>
        <taxon>Streptophyta</taxon>
        <taxon>Embryophyta</taxon>
        <taxon>Tracheophyta</taxon>
        <taxon>Spermatophyta</taxon>
        <taxon>Magnoliopsida</taxon>
        <taxon>eudicotyledons</taxon>
        <taxon>Gunneridae</taxon>
        <taxon>Pentapetalae</taxon>
        <taxon>rosids</taxon>
        <taxon>fabids</taxon>
        <taxon>Fabales</taxon>
        <taxon>Fabaceae</taxon>
        <taxon>Papilionoideae</taxon>
        <taxon>50 kb inversion clade</taxon>
        <taxon>dalbergioids sensu lato</taxon>
        <taxon>Dalbergieae</taxon>
        <taxon>Pterocarpus clade</taxon>
        <taxon>Stylosanthes</taxon>
    </lineage>
</organism>
<keyword evidence="2" id="KW-1185">Reference proteome</keyword>
<name>A0ABU6R4J9_9FABA</name>
<gene>
    <name evidence="1" type="ORF">PIB30_010839</name>
</gene>
<evidence type="ECO:0000313" key="1">
    <source>
        <dbReference type="EMBL" id="MED6119327.1"/>
    </source>
</evidence>
<evidence type="ECO:0000313" key="2">
    <source>
        <dbReference type="Proteomes" id="UP001341840"/>
    </source>
</evidence>
<dbReference type="Proteomes" id="UP001341840">
    <property type="component" value="Unassembled WGS sequence"/>
</dbReference>
<reference evidence="1 2" key="1">
    <citation type="journal article" date="2023" name="Plants (Basel)">
        <title>Bridging the Gap: Combining Genomics and Transcriptomics Approaches to Understand Stylosanthes scabra, an Orphan Legume from the Brazilian Caatinga.</title>
        <authorList>
            <person name="Ferreira-Neto J.R.C."/>
            <person name="da Silva M.D."/>
            <person name="Binneck E."/>
            <person name="de Melo N.F."/>
            <person name="da Silva R.H."/>
            <person name="de Melo A.L.T.M."/>
            <person name="Pandolfi V."/>
            <person name="Bustamante F.O."/>
            <person name="Brasileiro-Vidal A.C."/>
            <person name="Benko-Iseppon A.M."/>
        </authorList>
    </citation>
    <scope>NUCLEOTIDE SEQUENCE [LARGE SCALE GENOMIC DNA]</scope>
    <source>
        <tissue evidence="1">Leaves</tissue>
    </source>
</reference>
<comment type="caution">
    <text evidence="1">The sequence shown here is derived from an EMBL/GenBank/DDBJ whole genome shotgun (WGS) entry which is preliminary data.</text>
</comment>
<dbReference type="EMBL" id="JASCZI010030234">
    <property type="protein sequence ID" value="MED6119327.1"/>
    <property type="molecule type" value="Genomic_DNA"/>
</dbReference>
<proteinExistence type="predicted"/>